<feature type="compositionally biased region" description="Basic and acidic residues" evidence="3">
    <location>
        <begin position="359"/>
        <end position="370"/>
    </location>
</feature>
<evidence type="ECO:0000259" key="4">
    <source>
        <dbReference type="PROSITE" id="PS50048"/>
    </source>
</evidence>
<evidence type="ECO:0000256" key="3">
    <source>
        <dbReference type="SAM" id="MobiDB-lite"/>
    </source>
</evidence>
<dbReference type="GO" id="GO:0000981">
    <property type="term" value="F:DNA-binding transcription factor activity, RNA polymerase II-specific"/>
    <property type="evidence" value="ECO:0007669"/>
    <property type="project" value="InterPro"/>
</dbReference>
<evidence type="ECO:0000313" key="6">
    <source>
        <dbReference type="Proteomes" id="UP000281468"/>
    </source>
</evidence>
<dbReference type="GO" id="GO:0000976">
    <property type="term" value="F:transcription cis-regulatory region binding"/>
    <property type="evidence" value="ECO:0007669"/>
    <property type="project" value="TreeGrafter"/>
</dbReference>
<protein>
    <recommendedName>
        <fullName evidence="4">Zn(2)-C6 fungal-type domain-containing protein</fullName>
    </recommendedName>
</protein>
<evidence type="ECO:0000313" key="5">
    <source>
        <dbReference type="EMBL" id="RMZ09083.1"/>
    </source>
</evidence>
<feature type="compositionally biased region" description="Basic and acidic residues" evidence="3">
    <location>
        <begin position="1"/>
        <end position="15"/>
    </location>
</feature>
<comment type="subcellular location">
    <subcellularLocation>
        <location evidence="1">Nucleus</location>
    </subcellularLocation>
</comment>
<feature type="compositionally biased region" description="Polar residues" evidence="3">
    <location>
        <begin position="275"/>
        <end position="313"/>
    </location>
</feature>
<feature type="region of interest" description="Disordered" evidence="3">
    <location>
        <begin position="1"/>
        <end position="66"/>
    </location>
</feature>
<dbReference type="Pfam" id="PF11951">
    <property type="entry name" value="Fungal_trans_2"/>
    <property type="match status" value="1"/>
</dbReference>
<dbReference type="SMART" id="SM00066">
    <property type="entry name" value="GAL4"/>
    <property type="match status" value="1"/>
</dbReference>
<feature type="compositionally biased region" description="Polar residues" evidence="3">
    <location>
        <begin position="187"/>
        <end position="196"/>
    </location>
</feature>
<dbReference type="Pfam" id="PF00172">
    <property type="entry name" value="Zn_clus"/>
    <property type="match status" value="1"/>
</dbReference>
<feature type="domain" description="Zn(2)-C6 fungal-type" evidence="4">
    <location>
        <begin position="66"/>
        <end position="96"/>
    </location>
</feature>
<feature type="compositionally biased region" description="Basic and acidic residues" evidence="3">
    <location>
        <begin position="51"/>
        <end position="60"/>
    </location>
</feature>
<dbReference type="Proteomes" id="UP000281468">
    <property type="component" value="Unassembled WGS sequence"/>
</dbReference>
<dbReference type="PROSITE" id="PS50048">
    <property type="entry name" value="ZN2_CY6_FUNGAL_2"/>
    <property type="match status" value="1"/>
</dbReference>
<dbReference type="InterPro" id="IPR036864">
    <property type="entry name" value="Zn2-C6_fun-type_DNA-bd_sf"/>
</dbReference>
<dbReference type="PROSITE" id="PS00463">
    <property type="entry name" value="ZN2_CY6_FUNGAL_1"/>
    <property type="match status" value="1"/>
</dbReference>
<feature type="region of interest" description="Disordered" evidence="3">
    <location>
        <begin position="98"/>
        <end position="397"/>
    </location>
</feature>
<dbReference type="Gene3D" id="4.10.240.10">
    <property type="entry name" value="Zn(2)-C6 fungal-type DNA-binding domain"/>
    <property type="match status" value="1"/>
</dbReference>
<comment type="caution">
    <text evidence="5">The sequence shown here is derived from an EMBL/GenBank/DDBJ whole genome shotgun (WGS) entry which is preliminary data.</text>
</comment>
<accession>A0A3M7H756</accession>
<dbReference type="InterPro" id="IPR021858">
    <property type="entry name" value="Fun_TF"/>
</dbReference>
<feature type="compositionally biased region" description="Basic and acidic residues" evidence="3">
    <location>
        <begin position="334"/>
        <end position="350"/>
    </location>
</feature>
<dbReference type="GO" id="GO:0008270">
    <property type="term" value="F:zinc ion binding"/>
    <property type="evidence" value="ECO:0007669"/>
    <property type="project" value="InterPro"/>
</dbReference>
<feature type="compositionally biased region" description="Polar residues" evidence="3">
    <location>
        <begin position="386"/>
        <end position="397"/>
    </location>
</feature>
<dbReference type="EMBL" id="QWIQ01000084">
    <property type="protein sequence ID" value="RMZ09083.1"/>
    <property type="molecule type" value="Genomic_DNA"/>
</dbReference>
<dbReference type="GO" id="GO:0005634">
    <property type="term" value="C:nucleus"/>
    <property type="evidence" value="ECO:0007669"/>
    <property type="project" value="UniProtKB-SubCell"/>
</dbReference>
<dbReference type="CDD" id="cd00067">
    <property type="entry name" value="GAL4"/>
    <property type="match status" value="1"/>
</dbReference>
<proteinExistence type="predicted"/>
<dbReference type="PANTHER" id="PTHR37534">
    <property type="entry name" value="TRANSCRIPTIONAL ACTIVATOR PROTEIN UGA3"/>
    <property type="match status" value="1"/>
</dbReference>
<reference evidence="5 6" key="1">
    <citation type="journal article" date="2018" name="BMC Genomics">
        <title>Genomic evidence for intraspecific hybridization in a clonal and extremely halotolerant yeast.</title>
        <authorList>
            <person name="Gostincar C."/>
            <person name="Stajich J.E."/>
            <person name="Zupancic J."/>
            <person name="Zalar P."/>
            <person name="Gunde-Cimerman N."/>
        </authorList>
    </citation>
    <scope>NUCLEOTIDE SEQUENCE [LARGE SCALE GENOMIC DNA]</scope>
    <source>
        <strain evidence="5 6">EXF-171</strain>
    </source>
</reference>
<gene>
    <name evidence="5" type="ORF">D0862_03727</name>
</gene>
<evidence type="ECO:0000256" key="1">
    <source>
        <dbReference type="ARBA" id="ARBA00004123"/>
    </source>
</evidence>
<dbReference type="PANTHER" id="PTHR37534:SF43">
    <property type="entry name" value="FINGER DOMAIN PROTEIN, PUTATIVE (AFU_ORTHOLOGUE AFUA_1G01850)-RELATED"/>
    <property type="match status" value="1"/>
</dbReference>
<dbReference type="InterPro" id="IPR001138">
    <property type="entry name" value="Zn2Cys6_DnaBD"/>
</dbReference>
<feature type="compositionally biased region" description="Low complexity" evidence="3">
    <location>
        <begin position="124"/>
        <end position="141"/>
    </location>
</feature>
<organism evidence="5 6">
    <name type="scientific">Hortaea werneckii</name>
    <name type="common">Black yeast</name>
    <name type="synonym">Cladosporium werneckii</name>
    <dbReference type="NCBI Taxonomy" id="91943"/>
    <lineage>
        <taxon>Eukaryota</taxon>
        <taxon>Fungi</taxon>
        <taxon>Dikarya</taxon>
        <taxon>Ascomycota</taxon>
        <taxon>Pezizomycotina</taxon>
        <taxon>Dothideomycetes</taxon>
        <taxon>Dothideomycetidae</taxon>
        <taxon>Mycosphaerellales</taxon>
        <taxon>Teratosphaeriaceae</taxon>
        <taxon>Hortaea</taxon>
    </lineage>
</organism>
<dbReference type="SUPFAM" id="SSF57701">
    <property type="entry name" value="Zn2/Cys6 DNA-binding domain"/>
    <property type="match status" value="1"/>
</dbReference>
<evidence type="ECO:0000256" key="2">
    <source>
        <dbReference type="ARBA" id="ARBA00023242"/>
    </source>
</evidence>
<dbReference type="AlphaFoldDB" id="A0A3M7H756"/>
<keyword evidence="2" id="KW-0539">Nucleus</keyword>
<name>A0A3M7H756_HORWE</name>
<sequence length="854" mass="93493">MEPTLDGRHPRELHRASTAVKGGAKEKTDKTWTCGLRGQAFKKASSVMPRPKKEGTGEPKKRSRTGCWPCKARKVKCGEEKPVCTNCAKSGETCDYSIKLNWGGRSGGDKDRSPAESAGLFTFVSPPTSAAAPPTSVGSPAKNKAAGREHVFSAQHIQAAPDRPRNQGRRPANQTGPRIDPRLGQWAQRSQRQGVQHSPFGLLQQQSSSDPAPGLPPSDPGSAPTNAHMNRDEFRWSPQHSAKRLKLSSAHDTPHSQPGPAFAVPPYPQSHHDQSPGTTNYTPHSINSIVNTPATPSSSINSGSPHPPQSASLHVQDPPDLRRLSVKSLLSEPAEEHERPRPPSSRDSHGHRTYGFDHGLPDYDIPHNNDHAAILPKSPDMRRTSGAPSETGSSSNHSAHLAFEPGGYYASPVPIRIPRFLEPLPDELLKNNMNLLYFHHFINHTGRIMVPHDCPENPFRGVLTQMAIRNTQLLHLILTFSASHRARLLDHPEPANRIAEWMSDVLPALRQALTTPRSPGSQPSDPTDPSSLAPLATAIMLASLEIISPHTFAVQIPWQHHLNIARQMIIQTGGLHHLAQKADGAKDKAIFFLSRWFAYLDVLGSLSSGSRGGVPGGDRAPLGGAYLEDGGGAWLVNRSDEEIYQIDCFFGFSGRCIALLAQVAELTSKCDRERIDRITGNVVGGWRPPEDVQTKAWELKMRLEASATTVFRGCMHTDSGEADSGLHGEGKEESDADEIYATNEAYHWAALINLLRRVLGFPSNHPEVQHNVRRVSRSLGLIRPGSTAESCLLFPIFSAGCETQGEKEREAFMERLRSVEGWGMSHVGRAKELMERVWKTGQPWEGMVGGEFFG</sequence>
<dbReference type="GO" id="GO:0045944">
    <property type="term" value="P:positive regulation of transcription by RNA polymerase II"/>
    <property type="evidence" value="ECO:0007669"/>
    <property type="project" value="TreeGrafter"/>
</dbReference>